<accession>A0A420BGE6</accession>
<evidence type="ECO:0000313" key="2">
    <source>
        <dbReference type="Proteomes" id="UP000286246"/>
    </source>
</evidence>
<keyword evidence="2" id="KW-1185">Reference proteome</keyword>
<dbReference type="Proteomes" id="UP000286246">
    <property type="component" value="Unassembled WGS sequence"/>
</dbReference>
<organism evidence="1 2">
    <name type="scientific">Sphingobacterium detergens</name>
    <dbReference type="NCBI Taxonomy" id="1145106"/>
    <lineage>
        <taxon>Bacteria</taxon>
        <taxon>Pseudomonadati</taxon>
        <taxon>Bacteroidota</taxon>
        <taxon>Sphingobacteriia</taxon>
        <taxon>Sphingobacteriales</taxon>
        <taxon>Sphingobacteriaceae</taxon>
        <taxon>Sphingobacterium</taxon>
    </lineage>
</organism>
<sequence>MLSMIRKRLRKQIVVEYIKYFYNVINITLEQALLADW</sequence>
<reference evidence="1 2" key="1">
    <citation type="submission" date="2018-09" db="EMBL/GenBank/DDBJ databases">
        <title>Genomic Encyclopedia of Type Strains, Phase III (KMG-III): the genomes of soil and plant-associated and newly described type strains.</title>
        <authorList>
            <person name="Whitman W."/>
        </authorList>
    </citation>
    <scope>NUCLEOTIDE SEQUENCE [LARGE SCALE GENOMIC DNA]</scope>
    <source>
        <strain evidence="1 2">CECT 7938</strain>
    </source>
</reference>
<comment type="caution">
    <text evidence="1">The sequence shown here is derived from an EMBL/GenBank/DDBJ whole genome shotgun (WGS) entry which is preliminary data.</text>
</comment>
<protein>
    <submittedName>
        <fullName evidence="1">Uncharacterized protein</fullName>
    </submittedName>
</protein>
<name>A0A420BGE6_SPHD1</name>
<evidence type="ECO:0000313" key="1">
    <source>
        <dbReference type="EMBL" id="RKE55801.1"/>
    </source>
</evidence>
<proteinExistence type="predicted"/>
<dbReference type="EMBL" id="RAPY01000001">
    <property type="protein sequence ID" value="RKE55801.1"/>
    <property type="molecule type" value="Genomic_DNA"/>
</dbReference>
<gene>
    <name evidence="1" type="ORF">DFQ12_0640</name>
</gene>
<dbReference type="AlphaFoldDB" id="A0A420BGE6"/>